<protein>
    <submittedName>
        <fullName evidence="1">Uncharacterized protein</fullName>
    </submittedName>
</protein>
<organism evidence="1 2">
    <name type="scientific">Candidatus Kuenenbacteria bacterium CG10_big_fil_rev_8_21_14_0_10_36_11</name>
    <dbReference type="NCBI Taxonomy" id="1974618"/>
    <lineage>
        <taxon>Bacteria</taxon>
        <taxon>Candidatus Kueneniibacteriota</taxon>
    </lineage>
</organism>
<sequence>MINQNYFKQDVSEIKPILSKMQTVWDGKNAILEMKEKNYSHWKQMEWMGFYFQFLCENNLQDVLTIPGPAYNNVSFDGVKNIPWDFKAHAINTSSHQIIVNDSEATAQAIKDYCEVGLILALGEVIYNDVKRTFQKWHEKLKGGKSKFEMARIERGAWSRLRKVSFKLKQISFIKITDETLIKCGSFQTDFRNSDGSPRKAKVLIDLEKLDKEIIDVIEF</sequence>
<dbReference type="Proteomes" id="UP000231464">
    <property type="component" value="Unassembled WGS sequence"/>
</dbReference>
<accession>A0A2M6WAE9</accession>
<gene>
    <name evidence="1" type="ORF">COU23_02740</name>
</gene>
<dbReference type="AlphaFoldDB" id="A0A2M6WAE9"/>
<dbReference type="EMBL" id="PFBP01000042">
    <property type="protein sequence ID" value="PIT89665.1"/>
    <property type="molecule type" value="Genomic_DNA"/>
</dbReference>
<proteinExistence type="predicted"/>
<comment type="caution">
    <text evidence="1">The sequence shown here is derived from an EMBL/GenBank/DDBJ whole genome shotgun (WGS) entry which is preliminary data.</text>
</comment>
<reference evidence="2" key="1">
    <citation type="submission" date="2017-09" db="EMBL/GenBank/DDBJ databases">
        <title>Depth-based differentiation of microbial function through sediment-hosted aquifers and enrichment of novel symbionts in the deep terrestrial subsurface.</title>
        <authorList>
            <person name="Probst A.J."/>
            <person name="Ladd B."/>
            <person name="Jarett J.K."/>
            <person name="Geller-Mcgrath D.E."/>
            <person name="Sieber C.M.K."/>
            <person name="Emerson J.B."/>
            <person name="Anantharaman K."/>
            <person name="Thomas B.C."/>
            <person name="Malmstrom R."/>
            <person name="Stieglmeier M."/>
            <person name="Klingl A."/>
            <person name="Woyke T."/>
            <person name="Ryan C.M."/>
            <person name="Banfield J.F."/>
        </authorList>
    </citation>
    <scope>NUCLEOTIDE SEQUENCE [LARGE SCALE GENOMIC DNA]</scope>
</reference>
<name>A0A2M6WAE9_9BACT</name>
<evidence type="ECO:0000313" key="1">
    <source>
        <dbReference type="EMBL" id="PIT89665.1"/>
    </source>
</evidence>
<evidence type="ECO:0000313" key="2">
    <source>
        <dbReference type="Proteomes" id="UP000231464"/>
    </source>
</evidence>